<protein>
    <submittedName>
        <fullName evidence="1">Uncharacterized protein</fullName>
    </submittedName>
</protein>
<keyword evidence="2" id="KW-1185">Reference proteome</keyword>
<comment type="caution">
    <text evidence="1">The sequence shown here is derived from an EMBL/GenBank/DDBJ whole genome shotgun (WGS) entry which is preliminary data.</text>
</comment>
<organism evidence="1 2">
    <name type="scientific">Peronosclerospora sorghi</name>
    <dbReference type="NCBI Taxonomy" id="230839"/>
    <lineage>
        <taxon>Eukaryota</taxon>
        <taxon>Sar</taxon>
        <taxon>Stramenopiles</taxon>
        <taxon>Oomycota</taxon>
        <taxon>Peronosporomycetes</taxon>
        <taxon>Peronosporales</taxon>
        <taxon>Peronosporaceae</taxon>
        <taxon>Peronosclerospora</taxon>
    </lineage>
</organism>
<gene>
    <name evidence="1" type="ORF">PsorP6_005672</name>
</gene>
<dbReference type="EMBL" id="CM047583">
    <property type="protein sequence ID" value="KAI9914202.1"/>
    <property type="molecule type" value="Genomic_DNA"/>
</dbReference>
<proteinExistence type="predicted"/>
<reference evidence="1 2" key="1">
    <citation type="journal article" date="2022" name="bioRxiv">
        <title>The genome of the oomycete Peronosclerospora sorghi, a cosmopolitan pathogen of maize and sorghum, is inflated with dispersed pseudogenes.</title>
        <authorList>
            <person name="Fletcher K."/>
            <person name="Martin F."/>
            <person name="Isakeit T."/>
            <person name="Cavanaugh K."/>
            <person name="Magill C."/>
            <person name="Michelmore R."/>
        </authorList>
    </citation>
    <scope>NUCLEOTIDE SEQUENCE [LARGE SCALE GENOMIC DNA]</scope>
    <source>
        <strain evidence="1">P6</strain>
    </source>
</reference>
<sequence length="190" mass="21201">MKMRYVVVLTAAFVSTDACGWAASPSEAGESAVSVADPAAQVHGSVQRMLRGRKEDEERKGDVSGLIKDRLSWVLVGVGKASAKIAELPDDQVLAKLGEEQKILMAAGSLFFASLKERYPNFVFGFTPTWDHVVGPLLDDKRAEAIIYHYKRGIEPYRILGKMKWLSEHYPLKKRSDEIYYFMALGSEVM</sequence>
<evidence type="ECO:0000313" key="1">
    <source>
        <dbReference type="EMBL" id="KAI9914202.1"/>
    </source>
</evidence>
<dbReference type="Proteomes" id="UP001163321">
    <property type="component" value="Chromosome 4"/>
</dbReference>
<accession>A0ACC0W6Y1</accession>
<name>A0ACC0W6Y1_9STRA</name>
<evidence type="ECO:0000313" key="2">
    <source>
        <dbReference type="Proteomes" id="UP001163321"/>
    </source>
</evidence>